<evidence type="ECO:0000313" key="2">
    <source>
        <dbReference type="Proteomes" id="UP000310158"/>
    </source>
</evidence>
<evidence type="ECO:0000313" key="1">
    <source>
        <dbReference type="EMBL" id="THH04129.1"/>
    </source>
</evidence>
<name>A0A4S4KYY4_9AGAM</name>
<dbReference type="AlphaFoldDB" id="A0A4S4KYY4"/>
<accession>A0A4S4KYY4</accession>
<proteinExistence type="predicted"/>
<gene>
    <name evidence="1" type="ORF">EW146_g10258</name>
</gene>
<dbReference type="Proteomes" id="UP000310158">
    <property type="component" value="Unassembled WGS sequence"/>
</dbReference>
<sequence length="536" mass="61516">RETSPTLLVRVQIKRSTLFPQHNLGLIGAHFSCRNVSADSKWCATSEMSVHLALARQYSTRSADANDNVTTHLPAARGSPQHRRVRRYIQSFDPHHLQPEDFHDISHRERIPFTIVLDGQKLRPSFFVRYTGNSTFPEGTQGYFYYSPSTTQDVSDGEIRFRVTKPGDPAATFKEGHDLLSPTGIRWRLPVLKSFAGRFTVSARRLLIKENLPLKDHQVKPPLPRNKFPTNRYIRNLDPQHITSSDFRDISGLFGTRFYVETFEETPQQIFYERTRGYPFLLSRFPPGTHGFLYYHRQTGGTEEGQVRFRITKDANPTSFAEGEDLLLRKGFPWYIPESRLHLSGLASLISKDDVATKPEMIPAEQQDVTRYDRLPLVVRDQNRPVFAFGQLFSLSFSSMRNCIWIGYGERRRMFLLRHPLFVLNEGRRPQAIYDGIAFCCVEPSPLPTDQGSIAVVLRLCKIVSPITLKKRDQLPKNLDLRHIPKPPKTGELFEQHASVWVYRPRLDTQNFRALEFLFRAQADNSEGGGTLKSAV</sequence>
<dbReference type="EMBL" id="SGPL01001213">
    <property type="protein sequence ID" value="THH04129.1"/>
    <property type="molecule type" value="Genomic_DNA"/>
</dbReference>
<keyword evidence="2" id="KW-1185">Reference proteome</keyword>
<dbReference type="OrthoDB" id="2839137at2759"/>
<feature type="non-terminal residue" evidence="1">
    <location>
        <position position="1"/>
    </location>
</feature>
<reference evidence="1 2" key="1">
    <citation type="submission" date="2019-02" db="EMBL/GenBank/DDBJ databases">
        <title>Genome sequencing of the rare red list fungi Bondarzewia mesenterica.</title>
        <authorList>
            <person name="Buettner E."/>
            <person name="Kellner H."/>
        </authorList>
    </citation>
    <scope>NUCLEOTIDE SEQUENCE [LARGE SCALE GENOMIC DNA]</scope>
    <source>
        <strain evidence="1 2">DSM 108281</strain>
    </source>
</reference>
<protein>
    <submittedName>
        <fullName evidence="1">Uncharacterized protein</fullName>
    </submittedName>
</protein>
<organism evidence="1 2">
    <name type="scientific">Bondarzewia mesenterica</name>
    <dbReference type="NCBI Taxonomy" id="1095465"/>
    <lineage>
        <taxon>Eukaryota</taxon>
        <taxon>Fungi</taxon>
        <taxon>Dikarya</taxon>
        <taxon>Basidiomycota</taxon>
        <taxon>Agaricomycotina</taxon>
        <taxon>Agaricomycetes</taxon>
        <taxon>Russulales</taxon>
        <taxon>Bondarzewiaceae</taxon>
        <taxon>Bondarzewia</taxon>
    </lineage>
</organism>
<comment type="caution">
    <text evidence="1">The sequence shown here is derived from an EMBL/GenBank/DDBJ whole genome shotgun (WGS) entry which is preliminary data.</text>
</comment>